<feature type="domain" description="Helix-turn-helix" evidence="1">
    <location>
        <begin position="44"/>
        <end position="86"/>
    </location>
</feature>
<dbReference type="Proteomes" id="UP000229884">
    <property type="component" value="Unassembled WGS sequence"/>
</dbReference>
<dbReference type="AlphaFoldDB" id="A0A2M8TV23"/>
<comment type="caution">
    <text evidence="2">The sequence shown here is derived from an EMBL/GenBank/DDBJ whole genome shotgun (WGS) entry which is preliminary data.</text>
</comment>
<dbReference type="EMBL" id="PENG01000001">
    <property type="protein sequence ID" value="PJI27760.1"/>
    <property type="molecule type" value="Genomic_DNA"/>
</dbReference>
<proteinExistence type="predicted"/>
<organism evidence="2 3">
    <name type="scientific">Prevotella intermedia</name>
    <dbReference type="NCBI Taxonomy" id="28131"/>
    <lineage>
        <taxon>Bacteria</taxon>
        <taxon>Pseudomonadati</taxon>
        <taxon>Bacteroidota</taxon>
        <taxon>Bacteroidia</taxon>
        <taxon>Bacteroidales</taxon>
        <taxon>Prevotellaceae</taxon>
        <taxon>Prevotella</taxon>
    </lineage>
</organism>
<evidence type="ECO:0000313" key="2">
    <source>
        <dbReference type="EMBL" id="PJI27760.1"/>
    </source>
</evidence>
<sequence length="119" mass="13684">MMNMEVITIESVAYQQLMGRIESIASHIKRLEATRSVQGIPDTLLNTREAAEILHISTRTLQRLRSEKRIDFVILRGKYLYSAREVGRIIDEGRLKGDPATIEELRHHFNLRTGKVSPK</sequence>
<evidence type="ECO:0000259" key="1">
    <source>
        <dbReference type="Pfam" id="PF12728"/>
    </source>
</evidence>
<evidence type="ECO:0000313" key="3">
    <source>
        <dbReference type="Proteomes" id="UP000229884"/>
    </source>
</evidence>
<keyword evidence="2" id="KW-0238">DNA-binding</keyword>
<dbReference type="SUPFAM" id="SSF46955">
    <property type="entry name" value="Putative DNA-binding domain"/>
    <property type="match status" value="1"/>
</dbReference>
<name>A0A2M8TV23_PREIN</name>
<dbReference type="InterPro" id="IPR041657">
    <property type="entry name" value="HTH_17"/>
</dbReference>
<dbReference type="Pfam" id="PF12728">
    <property type="entry name" value="HTH_17"/>
    <property type="match status" value="1"/>
</dbReference>
<dbReference type="InterPro" id="IPR009061">
    <property type="entry name" value="DNA-bd_dom_put_sf"/>
</dbReference>
<dbReference type="GO" id="GO:0003677">
    <property type="term" value="F:DNA binding"/>
    <property type="evidence" value="ECO:0007669"/>
    <property type="project" value="UniProtKB-KW"/>
</dbReference>
<dbReference type="RefSeq" id="WP_100370677.1">
    <property type="nucleotide sequence ID" value="NZ_PENG01000001.1"/>
</dbReference>
<gene>
    <name evidence="2" type="ORF">CTM58_06455</name>
</gene>
<protein>
    <submittedName>
        <fullName evidence="2">DNA-binding protein</fullName>
    </submittedName>
</protein>
<dbReference type="PANTHER" id="PTHR34585">
    <property type="match status" value="1"/>
</dbReference>
<accession>A0A2M8TV23</accession>
<dbReference type="PANTHER" id="PTHR34585:SF22">
    <property type="entry name" value="HELIX-TURN-HELIX DOMAIN-CONTAINING PROTEIN"/>
    <property type="match status" value="1"/>
</dbReference>
<reference evidence="2 3" key="1">
    <citation type="submission" date="2017-11" db="EMBL/GenBank/DDBJ databases">
        <title>Genome sequencing of Prevotella intermedia KCOM 2832.</title>
        <authorList>
            <person name="Kook J.-K."/>
            <person name="Park S.-N."/>
            <person name="Lim Y.K."/>
        </authorList>
    </citation>
    <scope>NUCLEOTIDE SEQUENCE [LARGE SCALE GENOMIC DNA]</scope>
    <source>
        <strain evidence="2 3">KCOM 2832</strain>
    </source>
</reference>